<dbReference type="EMBL" id="JNBR01000596">
    <property type="protein sequence ID" value="OQR90626.1"/>
    <property type="molecule type" value="Genomic_DNA"/>
</dbReference>
<sequence>MAEGRPALMSVLRKRKFFEEANKIYSLKAYNAARSADLFDFLLAQGGRPDAAFTEMATDDEIVPETRSDTEPATIHEALLKPTVSVVESDIVPETKSQSSSHFTESESHHESSSSSYAPSVTFASAHDQSLNSSTFSCATLDESFAAFPAAHPPTPTPTPTTLPSPTPLTQQPELAPLVDYYDTDHYTELLPCYLFYATQCNLHDTHLSHPHLLFCVQVLDQFLSSVPSMHSYVRRACQVARVVFANRWTKRHDAHPKDVDFADYTERGRTLPGVCDLVWDIVLAHWRRYKAHVLHSDEFFLGGESALPETDCRHLPRHYFASTDRWLEAQAGKNAYGGTVVGAQYLQSLPNDGCNRRPAAQGLAQRMYLPQESLSFAFKQLEANLRGCDPHVMMYPMGTFARGGLYGSVLDVLLLPTPALASIDAVVAALERAHVLEPRTDRSAAPHRLIAPIRFKHVVLLLDLKLYPPPMAFAAMVYFTGPEVHAQQAFRSVLPACLEDTRFETLYEKLRDMHGTEALDAIADEQDMCVLLGLSVYQHPRHRL</sequence>
<dbReference type="STRING" id="1202772.A0A1V9YXZ7"/>
<dbReference type="InterPro" id="IPR043519">
    <property type="entry name" value="NT_sf"/>
</dbReference>
<keyword evidence="3" id="KW-1185">Reference proteome</keyword>
<accession>A0A1V9YXZ7</accession>
<reference evidence="2 3" key="1">
    <citation type="journal article" date="2014" name="Genome Biol. Evol.">
        <title>The secreted proteins of Achlya hypogyna and Thraustotheca clavata identify the ancestral oomycete secretome and reveal gene acquisitions by horizontal gene transfer.</title>
        <authorList>
            <person name="Misner I."/>
            <person name="Blouin N."/>
            <person name="Leonard G."/>
            <person name="Richards T.A."/>
            <person name="Lane C.E."/>
        </authorList>
    </citation>
    <scope>NUCLEOTIDE SEQUENCE [LARGE SCALE GENOMIC DNA]</scope>
    <source>
        <strain evidence="2 3">ATCC 48635</strain>
    </source>
</reference>
<dbReference type="Proteomes" id="UP000243579">
    <property type="component" value="Unassembled WGS sequence"/>
</dbReference>
<feature type="region of interest" description="Disordered" evidence="1">
    <location>
        <begin position="149"/>
        <end position="170"/>
    </location>
</feature>
<evidence type="ECO:0000313" key="2">
    <source>
        <dbReference type="EMBL" id="OQR90626.1"/>
    </source>
</evidence>
<evidence type="ECO:0000256" key="1">
    <source>
        <dbReference type="SAM" id="MobiDB-lite"/>
    </source>
</evidence>
<comment type="caution">
    <text evidence="2">The sequence shown here is derived from an EMBL/GenBank/DDBJ whole genome shotgun (WGS) entry which is preliminary data.</text>
</comment>
<protein>
    <submittedName>
        <fullName evidence="2">Uncharacterized protein</fullName>
    </submittedName>
</protein>
<gene>
    <name evidence="2" type="ORF">ACHHYP_05378</name>
</gene>
<proteinExistence type="predicted"/>
<organism evidence="2 3">
    <name type="scientific">Achlya hypogyna</name>
    <name type="common">Oomycete</name>
    <name type="synonym">Protoachlya hypogyna</name>
    <dbReference type="NCBI Taxonomy" id="1202772"/>
    <lineage>
        <taxon>Eukaryota</taxon>
        <taxon>Sar</taxon>
        <taxon>Stramenopiles</taxon>
        <taxon>Oomycota</taxon>
        <taxon>Saprolegniomycetes</taxon>
        <taxon>Saprolegniales</taxon>
        <taxon>Achlyaceae</taxon>
        <taxon>Achlya</taxon>
    </lineage>
</organism>
<dbReference type="AlphaFoldDB" id="A0A1V9YXZ7"/>
<evidence type="ECO:0000313" key="3">
    <source>
        <dbReference type="Proteomes" id="UP000243579"/>
    </source>
</evidence>
<feature type="region of interest" description="Disordered" evidence="1">
    <location>
        <begin position="93"/>
        <end position="117"/>
    </location>
</feature>
<dbReference type="OrthoDB" id="205514at2759"/>
<dbReference type="SUPFAM" id="SSF81301">
    <property type="entry name" value="Nucleotidyltransferase"/>
    <property type="match status" value="1"/>
</dbReference>
<name>A0A1V9YXZ7_ACHHY</name>
<feature type="compositionally biased region" description="Pro residues" evidence="1">
    <location>
        <begin position="151"/>
        <end position="167"/>
    </location>
</feature>